<dbReference type="OMA" id="PWIQTLK"/>
<dbReference type="FunFam" id="3.40.50.880:FF:000079">
    <property type="entry name" value="Gamma-glutamyl peptidase 1"/>
    <property type="match status" value="1"/>
</dbReference>
<dbReference type="eggNOG" id="KOG3179">
    <property type="taxonomic scope" value="Eukaryota"/>
</dbReference>
<dbReference type="EnsemblPlants" id="OPUNC03G27260.1">
    <property type="protein sequence ID" value="OPUNC03G27260.1"/>
    <property type="gene ID" value="OPUNC03G27260"/>
</dbReference>
<dbReference type="Proteomes" id="UP000026962">
    <property type="component" value="Chromosome 3"/>
</dbReference>
<sequence>MNIYIYIFNFVTREKKKKPRTPSLNTPISPRSSSPLFSILISHPRRISSSSPSSSAPPPPRAPIPFPDCAAAAAAAAMGMGPLENAVVEAPAEAVGGGGVGGGSYAVLQCGEDSEYVRKAYGGYFEVFRALLAEDGERWRVYRAVRGELPAEEEAAGIDGFVISGSCSDAHGEEPWILALVDLIRRQHAAGKRILGVCFGHQVLCRALGGKTGRSKKGWDIGVNCIHPTAAMARLFAPIKLPVHMPIIEFHQDEVWELPPQAEVLARSDMTGVEMFRLGNRAMGVQGHPEYSKDILMSIADRLLRNNLILDCQVDVAKASFDVRQPDKDLWKKVCRGFLKGRVQSPQQQQHQKQQKAAQLVL</sequence>
<dbReference type="Gene3D" id="3.40.50.880">
    <property type="match status" value="1"/>
</dbReference>
<evidence type="ECO:0000259" key="2">
    <source>
        <dbReference type="Pfam" id="PF00117"/>
    </source>
</evidence>
<reference evidence="3" key="1">
    <citation type="submission" date="2015-04" db="UniProtKB">
        <authorList>
            <consortium name="EnsemblPlants"/>
        </authorList>
    </citation>
    <scope>IDENTIFICATION</scope>
</reference>
<dbReference type="InterPro" id="IPR017926">
    <property type="entry name" value="GATASE"/>
</dbReference>
<dbReference type="CDD" id="cd01741">
    <property type="entry name" value="GATase1_1"/>
    <property type="match status" value="1"/>
</dbReference>
<dbReference type="SUPFAM" id="SSF52317">
    <property type="entry name" value="Class I glutamine amidotransferase-like"/>
    <property type="match status" value="1"/>
</dbReference>
<accession>A0A0E0KHJ4</accession>
<dbReference type="PROSITE" id="PS51273">
    <property type="entry name" value="GATASE_TYPE_1"/>
    <property type="match status" value="1"/>
</dbReference>
<evidence type="ECO:0000313" key="3">
    <source>
        <dbReference type="EnsemblPlants" id="OPUNC03G27260.1"/>
    </source>
</evidence>
<dbReference type="STRING" id="4537.A0A0E0KHJ4"/>
<comment type="similarity">
    <text evidence="1">Belongs to the peptidase C26 family.</text>
</comment>
<organism evidence="3">
    <name type="scientific">Oryza punctata</name>
    <name type="common">Red rice</name>
    <dbReference type="NCBI Taxonomy" id="4537"/>
    <lineage>
        <taxon>Eukaryota</taxon>
        <taxon>Viridiplantae</taxon>
        <taxon>Streptophyta</taxon>
        <taxon>Embryophyta</taxon>
        <taxon>Tracheophyta</taxon>
        <taxon>Spermatophyta</taxon>
        <taxon>Magnoliopsida</taxon>
        <taxon>Liliopsida</taxon>
        <taxon>Poales</taxon>
        <taxon>Poaceae</taxon>
        <taxon>BOP clade</taxon>
        <taxon>Oryzoideae</taxon>
        <taxon>Oryzeae</taxon>
        <taxon>Oryzinae</taxon>
        <taxon>Oryza</taxon>
    </lineage>
</organism>
<dbReference type="InterPro" id="IPR044992">
    <property type="entry name" value="ChyE-like"/>
</dbReference>
<dbReference type="InterPro" id="IPR029062">
    <property type="entry name" value="Class_I_gatase-like"/>
</dbReference>
<dbReference type="Gramene" id="OPUNC03G27260.1">
    <property type="protein sequence ID" value="OPUNC03G27260.1"/>
    <property type="gene ID" value="OPUNC03G27260"/>
</dbReference>
<evidence type="ECO:0000313" key="4">
    <source>
        <dbReference type="Proteomes" id="UP000026962"/>
    </source>
</evidence>
<dbReference type="HOGENOM" id="CLU_054974_0_1_1"/>
<dbReference type="PANTHER" id="PTHR42695">
    <property type="entry name" value="GLUTAMINE AMIDOTRANSFERASE YLR126C-RELATED"/>
    <property type="match status" value="1"/>
</dbReference>
<evidence type="ECO:0000256" key="1">
    <source>
        <dbReference type="ARBA" id="ARBA00011083"/>
    </source>
</evidence>
<name>A0A0E0KHJ4_ORYPU</name>
<dbReference type="Pfam" id="PF00117">
    <property type="entry name" value="GATase"/>
    <property type="match status" value="1"/>
</dbReference>
<protein>
    <recommendedName>
        <fullName evidence="2">Glutamine amidotransferase domain-containing protein</fullName>
    </recommendedName>
</protein>
<dbReference type="PANTHER" id="PTHR42695:SF13">
    <property type="entry name" value="GLUTAMINE AMIDOTRANSFERASE CLASS-I FAMILY PROTEIN, EXPRESSED"/>
    <property type="match status" value="1"/>
</dbReference>
<dbReference type="GO" id="GO:0005829">
    <property type="term" value="C:cytosol"/>
    <property type="evidence" value="ECO:0007669"/>
    <property type="project" value="TreeGrafter"/>
</dbReference>
<feature type="domain" description="Glutamine amidotransferase" evidence="2">
    <location>
        <begin position="150"/>
        <end position="292"/>
    </location>
</feature>
<proteinExistence type="inferred from homology"/>
<reference evidence="3" key="2">
    <citation type="submission" date="2018-05" db="EMBL/GenBank/DDBJ databases">
        <title>OpunRS2 (Oryza punctata Reference Sequence Version 2).</title>
        <authorList>
            <person name="Zhang J."/>
            <person name="Kudrna D."/>
            <person name="Lee S."/>
            <person name="Talag J."/>
            <person name="Welchert J."/>
            <person name="Wing R.A."/>
        </authorList>
    </citation>
    <scope>NUCLEOTIDE SEQUENCE [LARGE SCALE GENOMIC DNA]</scope>
</reference>
<keyword evidence="4" id="KW-1185">Reference proteome</keyword>
<dbReference type="AlphaFoldDB" id="A0A0E0KHJ4"/>